<dbReference type="KEGG" id="saco:SAME_00596"/>
<dbReference type="OrthoDB" id="9810148at2"/>
<dbReference type="SUPFAM" id="SSF52540">
    <property type="entry name" value="P-loop containing nucleoside triphosphate hydrolases"/>
    <property type="match status" value="1"/>
</dbReference>
<sequence>MSKNPLTSLLEWQQPLLFKAIHSILVKERRSHAYLFTGGFASWEMALWMTQFQFCEVTDSPTPCGQCRSCRLVADCDFTDLAILEPSNGTIKTDDVRSLLHRFSSTSFEGKDQVVIIKEADKMHPNAANSLLKVMEEPQSHIYLILLVNDDNHLLPTIKSRCQLFHFKKNEMILVEALEKKGLLKNQASLLASYSVSLQQAETLADDQKVLQLISVLEPYSQLALTNKERAYLEVSRLANLAKEKELQDMTFQLLIALFGKALEQEKALALLDAIDLARDMWQHNVSFQNALEYMIINS</sequence>
<dbReference type="GO" id="GO:0003887">
    <property type="term" value="F:DNA-directed DNA polymerase activity"/>
    <property type="evidence" value="ECO:0007669"/>
    <property type="project" value="UniProtKB-EC"/>
</dbReference>
<dbReference type="Gene3D" id="3.40.50.300">
    <property type="entry name" value="P-loop containing nucleotide triphosphate hydrolases"/>
    <property type="match status" value="1"/>
</dbReference>
<organism evidence="1 2">
    <name type="scientific">Streptococcus acidominimus</name>
    <dbReference type="NCBI Taxonomy" id="1326"/>
    <lineage>
        <taxon>Bacteria</taxon>
        <taxon>Bacillati</taxon>
        <taxon>Bacillota</taxon>
        <taxon>Bacilli</taxon>
        <taxon>Lactobacillales</taxon>
        <taxon>Streptococcaceae</taxon>
        <taxon>Streptococcus</taxon>
    </lineage>
</organism>
<accession>A0A239WRK5</accession>
<protein>
    <submittedName>
        <fullName evidence="1">DNA polymerase III subunit delta</fullName>
        <ecNumber evidence="1">2.7.7.7</ecNumber>
    </submittedName>
</protein>
<reference evidence="1 2" key="1">
    <citation type="submission" date="2017-06" db="EMBL/GenBank/DDBJ databases">
        <authorList>
            <consortium name="Pathogen Informatics"/>
        </authorList>
    </citation>
    <scope>NUCLEOTIDE SEQUENCE [LARGE SCALE GENOMIC DNA]</scope>
    <source>
        <strain evidence="1 2">NCTC11291</strain>
    </source>
</reference>
<dbReference type="PANTHER" id="PTHR11669:SF8">
    <property type="entry name" value="DNA POLYMERASE III SUBUNIT DELTA"/>
    <property type="match status" value="1"/>
</dbReference>
<dbReference type="Proteomes" id="UP000215144">
    <property type="component" value="Chromosome 1"/>
</dbReference>
<dbReference type="NCBIfam" id="NF005581">
    <property type="entry name" value="PRK07276.1"/>
    <property type="match status" value="1"/>
</dbReference>
<evidence type="ECO:0000313" key="1">
    <source>
        <dbReference type="EMBL" id="SNV36458.1"/>
    </source>
</evidence>
<evidence type="ECO:0000313" key="2">
    <source>
        <dbReference type="Proteomes" id="UP000215144"/>
    </source>
</evidence>
<dbReference type="InterPro" id="IPR027417">
    <property type="entry name" value="P-loop_NTPase"/>
</dbReference>
<dbReference type="RefSeq" id="WP_095121961.1">
    <property type="nucleotide sequence ID" value="NZ_LT906454.1"/>
</dbReference>
<keyword evidence="1" id="KW-0548">Nucleotidyltransferase</keyword>
<dbReference type="AlphaFoldDB" id="A0A239WRK5"/>
<name>A0A239WRK5_STRAI</name>
<dbReference type="InterPro" id="IPR050238">
    <property type="entry name" value="DNA_Rep/Repair_Clamp_Loader"/>
</dbReference>
<proteinExistence type="predicted"/>
<keyword evidence="1" id="KW-0808">Transferase</keyword>
<gene>
    <name evidence="1" type="primary">dnaX_1</name>
    <name evidence="1" type="ORF">SAMEA4504048_00596</name>
</gene>
<dbReference type="EC" id="2.7.7.7" evidence="1"/>
<dbReference type="GO" id="GO:0006261">
    <property type="term" value="P:DNA-templated DNA replication"/>
    <property type="evidence" value="ECO:0007669"/>
    <property type="project" value="TreeGrafter"/>
</dbReference>
<dbReference type="EMBL" id="LT906454">
    <property type="protein sequence ID" value="SNV36458.1"/>
    <property type="molecule type" value="Genomic_DNA"/>
</dbReference>
<dbReference type="PANTHER" id="PTHR11669">
    <property type="entry name" value="REPLICATION FACTOR C / DNA POLYMERASE III GAMMA-TAU SUBUNIT"/>
    <property type="match status" value="1"/>
</dbReference>
<dbReference type="Pfam" id="PF13177">
    <property type="entry name" value="DNA_pol3_delta2"/>
    <property type="match status" value="1"/>
</dbReference>